<name>A0ABV4GM85_9BRAD</name>
<comment type="caution">
    <text evidence="1">The sequence shown here is derived from an EMBL/GenBank/DDBJ whole genome shotgun (WGS) entry which is preliminary data.</text>
</comment>
<keyword evidence="2" id="KW-1185">Reference proteome</keyword>
<accession>A0ABV4GM85</accession>
<protein>
    <submittedName>
        <fullName evidence="1">Uncharacterized protein</fullName>
    </submittedName>
</protein>
<dbReference type="Proteomes" id="UP001565474">
    <property type="component" value="Unassembled WGS sequence"/>
</dbReference>
<reference evidence="1 2" key="1">
    <citation type="submission" date="2024-07" db="EMBL/GenBank/DDBJ databases">
        <title>Genomic Encyclopedia of Type Strains, Phase V (KMG-V): Genome sequencing to study the core and pangenomes of soil and plant-associated prokaryotes.</title>
        <authorList>
            <person name="Whitman W."/>
        </authorList>
    </citation>
    <scope>NUCLEOTIDE SEQUENCE [LARGE SCALE GENOMIC DNA]</scope>
    <source>
        <strain evidence="1 2">USDA 222</strain>
    </source>
</reference>
<dbReference type="EMBL" id="JBGBZN010000002">
    <property type="protein sequence ID" value="MEY9473050.1"/>
    <property type="molecule type" value="Genomic_DNA"/>
</dbReference>
<gene>
    <name evidence="1" type="ORF">ABH992_005449</name>
</gene>
<proteinExistence type="predicted"/>
<evidence type="ECO:0000313" key="1">
    <source>
        <dbReference type="EMBL" id="MEY9473050.1"/>
    </source>
</evidence>
<organism evidence="1 2">
    <name type="scientific">Bradyrhizobium yuanmingense</name>
    <dbReference type="NCBI Taxonomy" id="108015"/>
    <lineage>
        <taxon>Bacteria</taxon>
        <taxon>Pseudomonadati</taxon>
        <taxon>Pseudomonadota</taxon>
        <taxon>Alphaproteobacteria</taxon>
        <taxon>Hyphomicrobiales</taxon>
        <taxon>Nitrobacteraceae</taxon>
        <taxon>Bradyrhizobium</taxon>
    </lineage>
</organism>
<sequence length="51" mass="5820">MPVDMAASAGVRAGRDHDCTRLKRDEIDADRVIPDDLRLFTEEIARNIEHE</sequence>
<evidence type="ECO:0000313" key="2">
    <source>
        <dbReference type="Proteomes" id="UP001565474"/>
    </source>
</evidence>